<dbReference type="PANTHER" id="PTHR47021">
    <property type="entry name" value="ADP-RIBOSYLATION FACTOR GTPASE-ACTIVATING PROTEIN AGD6-RELATED"/>
    <property type="match status" value="1"/>
</dbReference>
<dbReference type="Proteomes" id="UP001485043">
    <property type="component" value="Unassembled WGS sequence"/>
</dbReference>
<keyword evidence="1" id="KW-0343">GTPase activation</keyword>
<dbReference type="EMBL" id="JALJOV010000134">
    <property type="protein sequence ID" value="KAK9866777.1"/>
    <property type="molecule type" value="Genomic_DNA"/>
</dbReference>
<accession>A0AAW1TDW0</accession>
<gene>
    <name evidence="8" type="ORF">WJX84_000900</name>
</gene>
<dbReference type="GO" id="GO:0005096">
    <property type="term" value="F:GTPase activator activity"/>
    <property type="evidence" value="ECO:0007669"/>
    <property type="project" value="UniProtKB-KW"/>
</dbReference>
<keyword evidence="4" id="KW-0862">Zinc</keyword>
<feature type="domain" description="Arf-GAP" evidence="7">
    <location>
        <begin position="4"/>
        <end position="123"/>
    </location>
</feature>
<keyword evidence="9" id="KW-1185">Reference proteome</keyword>
<proteinExistence type="predicted"/>
<sequence length="239" mass="26265">MAHADALKVLRELQARPENKVCCDCSTKNPQWASVSYGIFMCLECSGKHRGLGVHISFVRSVTMDAWSPEQLKKMQAGGNSALNNFLKEYGVEKNTAIKDKYSSRPAEVYREKLKADVEGRPYQLPPASSMTVSTASAAALPPRNRSFSSAQAAESWDDWGGSGANNRSNSGSMKNSRSSGNVPAAASSEYSKSQLEASAAQKDNFFARKLEQIDSQWHELSQTPILPREAWQDRIDPT</sequence>
<dbReference type="InterPro" id="IPR001164">
    <property type="entry name" value="ArfGAP_dom"/>
</dbReference>
<dbReference type="PRINTS" id="PR00405">
    <property type="entry name" value="REVINTRACTNG"/>
</dbReference>
<dbReference type="InterPro" id="IPR044519">
    <property type="entry name" value="ARF_GAP_AGD6/7"/>
</dbReference>
<dbReference type="PROSITE" id="PS50115">
    <property type="entry name" value="ARFGAP"/>
    <property type="match status" value="1"/>
</dbReference>
<feature type="compositionally biased region" description="Low complexity" evidence="6">
    <location>
        <begin position="165"/>
        <end position="182"/>
    </location>
</feature>
<evidence type="ECO:0000313" key="9">
    <source>
        <dbReference type="Proteomes" id="UP001485043"/>
    </source>
</evidence>
<evidence type="ECO:0000256" key="3">
    <source>
        <dbReference type="ARBA" id="ARBA00022771"/>
    </source>
</evidence>
<name>A0AAW1TDW0_9CHLO</name>
<evidence type="ECO:0000256" key="6">
    <source>
        <dbReference type="SAM" id="MobiDB-lite"/>
    </source>
</evidence>
<dbReference type="SUPFAM" id="SSF57863">
    <property type="entry name" value="ArfGap/RecO-like zinc finger"/>
    <property type="match status" value="1"/>
</dbReference>
<evidence type="ECO:0000256" key="5">
    <source>
        <dbReference type="PROSITE-ProRule" id="PRU00288"/>
    </source>
</evidence>
<evidence type="ECO:0000259" key="7">
    <source>
        <dbReference type="PROSITE" id="PS50115"/>
    </source>
</evidence>
<evidence type="ECO:0000313" key="8">
    <source>
        <dbReference type="EMBL" id="KAK9866777.1"/>
    </source>
</evidence>
<feature type="region of interest" description="Disordered" evidence="6">
    <location>
        <begin position="218"/>
        <end position="239"/>
    </location>
</feature>
<dbReference type="Pfam" id="PF01412">
    <property type="entry name" value="ArfGap"/>
    <property type="match status" value="1"/>
</dbReference>
<dbReference type="GO" id="GO:0016192">
    <property type="term" value="P:vesicle-mediated transport"/>
    <property type="evidence" value="ECO:0007669"/>
    <property type="project" value="InterPro"/>
</dbReference>
<dbReference type="PANTHER" id="PTHR47021:SF4">
    <property type="entry name" value="ADP-RIBOSYLATION FACTOR GTPASE-ACTIVATING PROTEIN AGD6-RELATED"/>
    <property type="match status" value="1"/>
</dbReference>
<reference evidence="8 9" key="1">
    <citation type="journal article" date="2024" name="Nat. Commun.">
        <title>Phylogenomics reveals the evolutionary origins of lichenization in chlorophyte algae.</title>
        <authorList>
            <person name="Puginier C."/>
            <person name="Libourel C."/>
            <person name="Otte J."/>
            <person name="Skaloud P."/>
            <person name="Haon M."/>
            <person name="Grisel S."/>
            <person name="Petersen M."/>
            <person name="Berrin J.G."/>
            <person name="Delaux P.M."/>
            <person name="Dal Grande F."/>
            <person name="Keller J."/>
        </authorList>
    </citation>
    <scope>NUCLEOTIDE SEQUENCE [LARGE SCALE GENOMIC DNA]</scope>
    <source>
        <strain evidence="8 9">SAG 2523</strain>
    </source>
</reference>
<dbReference type="FunFam" id="1.10.220.150:FF:000014">
    <property type="entry name" value="ADP-ribosylation factor GTPase-activating protein"/>
    <property type="match status" value="1"/>
</dbReference>
<dbReference type="SMART" id="SM00105">
    <property type="entry name" value="ArfGap"/>
    <property type="match status" value="1"/>
</dbReference>
<keyword evidence="3 5" id="KW-0863">Zinc-finger</keyword>
<evidence type="ECO:0000256" key="2">
    <source>
        <dbReference type="ARBA" id="ARBA00022723"/>
    </source>
</evidence>
<dbReference type="InterPro" id="IPR037278">
    <property type="entry name" value="ARFGAP/RecO"/>
</dbReference>
<comment type="caution">
    <text evidence="8">The sequence shown here is derived from an EMBL/GenBank/DDBJ whole genome shotgun (WGS) entry which is preliminary data.</text>
</comment>
<dbReference type="AlphaFoldDB" id="A0AAW1TDW0"/>
<protein>
    <recommendedName>
        <fullName evidence="7">Arf-GAP domain-containing protein</fullName>
    </recommendedName>
</protein>
<organism evidence="8 9">
    <name type="scientific">Apatococcus fuscideae</name>
    <dbReference type="NCBI Taxonomy" id="2026836"/>
    <lineage>
        <taxon>Eukaryota</taxon>
        <taxon>Viridiplantae</taxon>
        <taxon>Chlorophyta</taxon>
        <taxon>core chlorophytes</taxon>
        <taxon>Trebouxiophyceae</taxon>
        <taxon>Chlorellales</taxon>
        <taxon>Chlorellaceae</taxon>
        <taxon>Apatococcus</taxon>
    </lineage>
</organism>
<keyword evidence="2" id="KW-0479">Metal-binding</keyword>
<feature type="region of interest" description="Disordered" evidence="6">
    <location>
        <begin position="142"/>
        <end position="199"/>
    </location>
</feature>
<evidence type="ECO:0000256" key="4">
    <source>
        <dbReference type="ARBA" id="ARBA00022833"/>
    </source>
</evidence>
<dbReference type="GO" id="GO:0008270">
    <property type="term" value="F:zinc ion binding"/>
    <property type="evidence" value="ECO:0007669"/>
    <property type="project" value="UniProtKB-KW"/>
</dbReference>
<dbReference type="Gene3D" id="1.10.220.150">
    <property type="entry name" value="Arf GTPase activating protein"/>
    <property type="match status" value="1"/>
</dbReference>
<dbReference type="CDD" id="cd08830">
    <property type="entry name" value="ArfGap_ArfGap1"/>
    <property type="match status" value="1"/>
</dbReference>
<evidence type="ECO:0000256" key="1">
    <source>
        <dbReference type="ARBA" id="ARBA00022468"/>
    </source>
</evidence>
<dbReference type="InterPro" id="IPR038508">
    <property type="entry name" value="ArfGAP_dom_sf"/>
</dbReference>